<protein>
    <submittedName>
        <fullName evidence="1">Uncharacterized protein</fullName>
    </submittedName>
</protein>
<evidence type="ECO:0000313" key="1">
    <source>
        <dbReference type="EMBL" id="KUI72706.1"/>
    </source>
</evidence>
<dbReference type="EMBL" id="CM003106">
    <property type="protein sequence ID" value="KUI72706.1"/>
    <property type="molecule type" value="Genomic_DNA"/>
</dbReference>
<name>A0A194W8B0_CYTMA</name>
<evidence type="ECO:0000313" key="2">
    <source>
        <dbReference type="Proteomes" id="UP000078559"/>
    </source>
</evidence>
<reference evidence="1" key="1">
    <citation type="submission" date="2014-12" db="EMBL/GenBank/DDBJ databases">
        <title>Genome Sequence of Valsa Canker Pathogens Uncovers a Specific Adaption of Colonization on Woody Bark.</title>
        <authorList>
            <person name="Yin Z."/>
            <person name="Liu H."/>
            <person name="Gao X."/>
            <person name="Li Z."/>
            <person name="Song N."/>
            <person name="Ke X."/>
            <person name="Dai Q."/>
            <person name="Wu Y."/>
            <person name="Sun Y."/>
            <person name="Xu J.-R."/>
            <person name="Kang Z.K."/>
            <person name="Wang L."/>
            <person name="Huang L."/>
        </authorList>
    </citation>
    <scope>NUCLEOTIDE SEQUENCE [LARGE SCALE GENOMIC DNA]</scope>
    <source>
        <strain evidence="1">03-8</strain>
    </source>
</reference>
<proteinExistence type="predicted"/>
<gene>
    <name evidence="1" type="ORF">VM1G_08128</name>
</gene>
<dbReference type="Proteomes" id="UP000078559">
    <property type="component" value="Chromosome 9"/>
</dbReference>
<accession>A0A194W8B0</accession>
<keyword evidence="2" id="KW-1185">Reference proteome</keyword>
<organism evidence="1 2">
    <name type="scientific">Cytospora mali</name>
    <name type="common">Apple Valsa canker fungus</name>
    <name type="synonym">Valsa mali</name>
    <dbReference type="NCBI Taxonomy" id="578113"/>
    <lineage>
        <taxon>Eukaryota</taxon>
        <taxon>Fungi</taxon>
        <taxon>Dikarya</taxon>
        <taxon>Ascomycota</taxon>
        <taxon>Pezizomycotina</taxon>
        <taxon>Sordariomycetes</taxon>
        <taxon>Sordariomycetidae</taxon>
        <taxon>Diaporthales</taxon>
        <taxon>Cytosporaceae</taxon>
        <taxon>Cytospora</taxon>
    </lineage>
</organism>
<sequence length="128" mass="14528">MGNPDLEPFQRAIALSRPTTNASISGQHPGVHNYLVTQDLGKTVEAQAIPSNVANEKERRRVGGQNPELRKRSVWATQLRERPRKGAVANPHWDENSRHLESTDVRFLGQSRTHEHTLSINLRQQFFS</sequence>
<dbReference type="AlphaFoldDB" id="A0A194W8B0"/>